<name>A0A7Z0WTX0_9PSEU</name>
<evidence type="ECO:0000313" key="2">
    <source>
        <dbReference type="Proteomes" id="UP000185696"/>
    </source>
</evidence>
<keyword evidence="2" id="KW-1185">Reference proteome</keyword>
<proteinExistence type="predicted"/>
<sequence length="205" mass="22683">MVDERGVLHVPGALPAVDPAARQDWDGLRAALRDRLAGELGTLQMWWRDHDDPNRTSVTAFGDRAMCVATPVTTEGRARHRLEILRWVPGSLTSSEFHGPGPGAVTREDRPPTLGALPTPVRDLLGHLPAPAQWYLQVPLVTTGDDVDGQAWYHVWTRPEPKLTAWLWVRTSATVTFAHGQRVVRGGGGTPVEHWDLRCWRATCA</sequence>
<dbReference type="Proteomes" id="UP000185696">
    <property type="component" value="Unassembled WGS sequence"/>
</dbReference>
<accession>A0A7Z0WTX0</accession>
<evidence type="ECO:0000313" key="1">
    <source>
        <dbReference type="EMBL" id="OLF13671.1"/>
    </source>
</evidence>
<protein>
    <submittedName>
        <fullName evidence="1">Uncharacterized protein</fullName>
    </submittedName>
</protein>
<comment type="caution">
    <text evidence="1">The sequence shown here is derived from an EMBL/GenBank/DDBJ whole genome shotgun (WGS) entry which is preliminary data.</text>
</comment>
<dbReference type="AlphaFoldDB" id="A0A7Z0WTX0"/>
<dbReference type="EMBL" id="MSIF01000001">
    <property type="protein sequence ID" value="OLF13671.1"/>
    <property type="molecule type" value="Genomic_DNA"/>
</dbReference>
<organism evidence="1 2">
    <name type="scientific">Actinophytocola xinjiangensis</name>
    <dbReference type="NCBI Taxonomy" id="485602"/>
    <lineage>
        <taxon>Bacteria</taxon>
        <taxon>Bacillati</taxon>
        <taxon>Actinomycetota</taxon>
        <taxon>Actinomycetes</taxon>
        <taxon>Pseudonocardiales</taxon>
        <taxon>Pseudonocardiaceae</taxon>
    </lineage>
</organism>
<reference evidence="1 2" key="1">
    <citation type="submission" date="2016-12" db="EMBL/GenBank/DDBJ databases">
        <title>The draft genome sequence of Actinophytocola xinjiangensis.</title>
        <authorList>
            <person name="Wang W."/>
            <person name="Yuan L."/>
        </authorList>
    </citation>
    <scope>NUCLEOTIDE SEQUENCE [LARGE SCALE GENOMIC DNA]</scope>
    <source>
        <strain evidence="1 2">CGMCC 4.4663</strain>
    </source>
</reference>
<gene>
    <name evidence="1" type="ORF">BLA60_00205</name>
</gene>